<dbReference type="SMART" id="SM00368">
    <property type="entry name" value="LRR_RI"/>
    <property type="match status" value="2"/>
</dbReference>
<gene>
    <name evidence="11" type="ORF">MENT_LOCUS32427</name>
</gene>
<keyword evidence="5" id="KW-0732">Signal</keyword>
<dbReference type="GO" id="GO:0098552">
    <property type="term" value="C:side of membrane"/>
    <property type="evidence" value="ECO:0007669"/>
    <property type="project" value="UniProtKB-KW"/>
</dbReference>
<dbReference type="PANTHER" id="PTHR24369">
    <property type="entry name" value="ANTIGEN BSP, PUTATIVE-RELATED"/>
    <property type="match status" value="1"/>
</dbReference>
<accession>A0A6V7VZJ4</accession>
<dbReference type="InterPro" id="IPR001611">
    <property type="entry name" value="Leu-rich_rpt"/>
</dbReference>
<name>A0A6V7VZJ4_MELEN</name>
<comment type="caution">
    <text evidence="11">The sequence shown here is derived from an EMBL/GenBank/DDBJ whole genome shotgun (WGS) entry which is preliminary data.</text>
</comment>
<evidence type="ECO:0000256" key="1">
    <source>
        <dbReference type="ARBA" id="ARBA00004613"/>
    </source>
</evidence>
<evidence type="ECO:0000259" key="10">
    <source>
        <dbReference type="SMART" id="SM00082"/>
    </source>
</evidence>
<dbReference type="SUPFAM" id="SSF52058">
    <property type="entry name" value="L domain-like"/>
    <property type="match status" value="4"/>
</dbReference>
<feature type="domain" description="LRRCT" evidence="10">
    <location>
        <begin position="766"/>
        <end position="811"/>
    </location>
</feature>
<sequence length="997" mass="112647">MFRHDPFNKSIKYINKNSRIKKQKFTTKFFSKNIGKKKQMPLKGLQIIFPTKLLFFLMFLLSLASAALIIPLLINSRKSEQINRVGNSSIFGSQINQKQKFSCPKNCFCAHSTVICKGLGLERVPKAIPNDTTKLDLQGNRITKLYFDDFIGLNDLRTLLLGDNLIQEIENNVFENLPALERLRLDKNRLRSLPANGLFKFNKLLRRLDLSQNELWTISTEQIIGPTELVTLNLDRNQLHCLDSLSLNQWPSLEQLTLSSNALTSLSELDLVSLPKLRTLKLGDNPWNCDCRMRWLKRLKVANQIRCYRPSYLFSRSLDKVSLKQLKCSGLEKRGLTGSKRTCRQMDGCPSVCTCTQVGGNVSDINNGVDIVVDCHDRQLRSVPVGLPQNTVELRLEQNRITQLEANSFSHMPKLVRLDLSKNNIISTHPETFKGLKQLNSLMLYSNNLTDLGDQLFKDLNSLQVLLLNGNKLKCLRDGIFGGLGHLRLLSLYDNNIKSITEATFSPLKNSLQILHLAKNPLICDCNLQWLAKLLRSRPLETSGARCASPTRMERRRVVTSSVEQFKCLGIESLVTAGAGKCLLDNECPEPCKCNGTVVDCSNLDLLSPPTAIPNFTTSLLLGNNKITKLEPFAFGMGINKLTNLHTLNLSNNNLNFMAHNSLAGIENLRVLDLRNNSLDRLNVLEALSNDKGTDKIEDLEHERDSSLEILHLDGNGFNCVSLEYLPNTLRRLTITQNPSLHSIILNKNTKNKKSLNIEIDSSGQLLCDCNLQSLLKEGKISWNNRQEPKCGGPENLKGMALEQFKNVKCSDQGESSCSEEGVYCPFGCRCTPLINNYFEQQTKNQNNHRFRHRKRRLLFRHRREEDNFKGKQNLVIVKCSNSFLVNIPWPLPQNTEELLLDNNKIKIIKGENFNGLEHLKKLDLSHNLIEHIPSNVFSPLKSLNALMLSHNRISCLSKGAFDGLGLLRILSLQSNLISKLPEVVFFQICIGNSTNT</sequence>
<keyword evidence="8" id="KW-0325">Glycoprotein</keyword>
<dbReference type="GO" id="GO:0005886">
    <property type="term" value="C:plasma membrane"/>
    <property type="evidence" value="ECO:0007669"/>
    <property type="project" value="UniProtKB-SubCell"/>
</dbReference>
<comment type="subcellular location">
    <subcellularLocation>
        <location evidence="1">Secreted</location>
    </subcellularLocation>
</comment>
<keyword evidence="2" id="KW-0217">Developmental protein</keyword>
<evidence type="ECO:0000256" key="6">
    <source>
        <dbReference type="ARBA" id="ARBA00022737"/>
    </source>
</evidence>
<dbReference type="FunFam" id="3.80.10.10:FF:000002">
    <property type="entry name" value="Slit guidance ligand 2"/>
    <property type="match status" value="1"/>
</dbReference>
<feature type="domain" description="LRRCT" evidence="10">
    <location>
        <begin position="285"/>
        <end position="350"/>
    </location>
</feature>
<evidence type="ECO:0000256" key="2">
    <source>
        <dbReference type="ARBA" id="ARBA00022473"/>
    </source>
</evidence>
<dbReference type="SMART" id="SM00365">
    <property type="entry name" value="LRR_SD22"/>
    <property type="match status" value="9"/>
</dbReference>
<evidence type="ECO:0000256" key="5">
    <source>
        <dbReference type="ARBA" id="ARBA00022729"/>
    </source>
</evidence>
<dbReference type="GO" id="GO:0042995">
    <property type="term" value="C:cell projection"/>
    <property type="evidence" value="ECO:0007669"/>
    <property type="project" value="UniProtKB-SubCell"/>
</dbReference>
<dbReference type="InterPro" id="IPR003591">
    <property type="entry name" value="Leu-rich_rpt_typical-subtyp"/>
</dbReference>
<keyword evidence="7" id="KW-1015">Disulfide bond</keyword>
<protein>
    <submittedName>
        <fullName evidence="11">Uncharacterized protein</fullName>
    </submittedName>
</protein>
<evidence type="ECO:0000256" key="7">
    <source>
        <dbReference type="ARBA" id="ARBA00023157"/>
    </source>
</evidence>
<feature type="domain" description="LRRCT" evidence="10">
    <location>
        <begin position="520"/>
        <end position="569"/>
    </location>
</feature>
<dbReference type="GO" id="GO:0045121">
    <property type="term" value="C:membrane raft"/>
    <property type="evidence" value="ECO:0007669"/>
    <property type="project" value="UniProtKB-SubCell"/>
</dbReference>
<dbReference type="PROSITE" id="PS51450">
    <property type="entry name" value="LRR"/>
    <property type="match status" value="7"/>
</dbReference>
<dbReference type="Proteomes" id="UP000580250">
    <property type="component" value="Unassembled WGS sequence"/>
</dbReference>
<keyword evidence="4" id="KW-0433">Leucine-rich repeat</keyword>
<dbReference type="InterPro" id="IPR000372">
    <property type="entry name" value="LRRNT"/>
</dbReference>
<dbReference type="InterPro" id="IPR032675">
    <property type="entry name" value="LRR_dom_sf"/>
</dbReference>
<evidence type="ECO:0000256" key="4">
    <source>
        <dbReference type="ARBA" id="ARBA00022614"/>
    </source>
</evidence>
<dbReference type="AlphaFoldDB" id="A0A6V7VZJ4"/>
<dbReference type="Pfam" id="PF13855">
    <property type="entry name" value="LRR_8"/>
    <property type="match status" value="5"/>
</dbReference>
<dbReference type="SMART" id="SM00369">
    <property type="entry name" value="LRR_TYP"/>
    <property type="match status" value="17"/>
</dbReference>
<dbReference type="FunFam" id="3.80.10.10:FF:000770">
    <property type="entry name" value="Uncharacterized protein"/>
    <property type="match status" value="1"/>
</dbReference>
<dbReference type="EMBL" id="CAJEWN010000368">
    <property type="protein sequence ID" value="CAD2180356.1"/>
    <property type="molecule type" value="Genomic_DNA"/>
</dbReference>
<dbReference type="GO" id="GO:0007399">
    <property type="term" value="P:nervous system development"/>
    <property type="evidence" value="ECO:0007669"/>
    <property type="project" value="UniProtKB-ARBA"/>
</dbReference>
<dbReference type="InterPro" id="IPR050541">
    <property type="entry name" value="LRR_TM_domain-containing"/>
</dbReference>
<dbReference type="SMART" id="SM00364">
    <property type="entry name" value="LRR_BAC"/>
    <property type="match status" value="5"/>
</dbReference>
<dbReference type="GO" id="GO:0043204">
    <property type="term" value="C:perikaryon"/>
    <property type="evidence" value="ECO:0007669"/>
    <property type="project" value="UniProtKB-SubCell"/>
</dbReference>
<dbReference type="InterPro" id="IPR000483">
    <property type="entry name" value="Cys-rich_flank_reg_C"/>
</dbReference>
<keyword evidence="3" id="KW-0964">Secreted</keyword>
<dbReference type="GO" id="GO:0005576">
    <property type="term" value="C:extracellular region"/>
    <property type="evidence" value="ECO:0007669"/>
    <property type="project" value="UniProtKB-SubCell"/>
</dbReference>
<feature type="domain" description="LRRNT" evidence="9">
    <location>
        <begin position="587"/>
        <end position="619"/>
    </location>
</feature>
<dbReference type="Gene3D" id="3.80.10.10">
    <property type="entry name" value="Ribonuclease Inhibitor"/>
    <property type="match status" value="5"/>
</dbReference>
<evidence type="ECO:0000256" key="3">
    <source>
        <dbReference type="ARBA" id="ARBA00022525"/>
    </source>
</evidence>
<dbReference type="SMART" id="SM00082">
    <property type="entry name" value="LRRCT"/>
    <property type="match status" value="3"/>
</dbReference>
<keyword evidence="6" id="KW-0677">Repeat</keyword>
<dbReference type="PANTHER" id="PTHR24369:SF196">
    <property type="entry name" value="RETICULON 4 RECEPTOR LIKE 1"/>
    <property type="match status" value="1"/>
</dbReference>
<dbReference type="OrthoDB" id="283575at2759"/>
<evidence type="ECO:0000313" key="12">
    <source>
        <dbReference type="Proteomes" id="UP000580250"/>
    </source>
</evidence>
<dbReference type="Pfam" id="PF01462">
    <property type="entry name" value="LRRNT"/>
    <property type="match status" value="2"/>
</dbReference>
<feature type="domain" description="LRRNT" evidence="9">
    <location>
        <begin position="102"/>
        <end position="134"/>
    </location>
</feature>
<evidence type="ECO:0000256" key="8">
    <source>
        <dbReference type="ARBA" id="ARBA00023180"/>
    </source>
</evidence>
<dbReference type="SMART" id="SM00013">
    <property type="entry name" value="LRRNT"/>
    <property type="match status" value="3"/>
</dbReference>
<reference evidence="11 12" key="1">
    <citation type="submission" date="2020-08" db="EMBL/GenBank/DDBJ databases">
        <authorList>
            <person name="Koutsovoulos G."/>
            <person name="Danchin GJ E."/>
        </authorList>
    </citation>
    <scope>NUCLEOTIDE SEQUENCE [LARGE SCALE GENOMIC DNA]</scope>
</reference>
<feature type="domain" description="LRRNT" evidence="9">
    <location>
        <begin position="348"/>
        <end position="393"/>
    </location>
</feature>
<evidence type="ECO:0000259" key="9">
    <source>
        <dbReference type="SMART" id="SM00013"/>
    </source>
</evidence>
<proteinExistence type="predicted"/>
<organism evidence="11 12">
    <name type="scientific">Meloidogyne enterolobii</name>
    <name type="common">Root-knot nematode worm</name>
    <name type="synonym">Meloidogyne mayaguensis</name>
    <dbReference type="NCBI Taxonomy" id="390850"/>
    <lineage>
        <taxon>Eukaryota</taxon>
        <taxon>Metazoa</taxon>
        <taxon>Ecdysozoa</taxon>
        <taxon>Nematoda</taxon>
        <taxon>Chromadorea</taxon>
        <taxon>Rhabditida</taxon>
        <taxon>Tylenchina</taxon>
        <taxon>Tylenchomorpha</taxon>
        <taxon>Tylenchoidea</taxon>
        <taxon>Meloidogynidae</taxon>
        <taxon>Meloidogyninae</taxon>
        <taxon>Meloidogyne</taxon>
    </lineage>
</organism>
<evidence type="ECO:0000313" key="11">
    <source>
        <dbReference type="EMBL" id="CAD2180356.1"/>
    </source>
</evidence>